<keyword evidence="2" id="KW-0808">Transferase</keyword>
<dbReference type="PANTHER" id="PTHR48228:SF4">
    <property type="entry name" value="BLR3030 PROTEIN"/>
    <property type="match status" value="1"/>
</dbReference>
<dbReference type="Proteomes" id="UP000182740">
    <property type="component" value="Unassembled WGS sequence"/>
</dbReference>
<dbReference type="PANTHER" id="PTHR48228">
    <property type="entry name" value="SUCCINYL-COA--D-CITRAMALATE COA-TRANSFERASE"/>
    <property type="match status" value="1"/>
</dbReference>
<protein>
    <submittedName>
        <fullName evidence="2">CoA-transferase family III</fullName>
    </submittedName>
</protein>
<dbReference type="InterPro" id="IPR050509">
    <property type="entry name" value="CoA-transferase_III"/>
</dbReference>
<organism evidence="2 3">
    <name type="scientific">Amycolatopsis australiensis</name>
    <dbReference type="NCBI Taxonomy" id="546364"/>
    <lineage>
        <taxon>Bacteria</taxon>
        <taxon>Bacillati</taxon>
        <taxon>Actinomycetota</taxon>
        <taxon>Actinomycetes</taxon>
        <taxon>Pseudonocardiales</taxon>
        <taxon>Pseudonocardiaceae</taxon>
        <taxon>Amycolatopsis</taxon>
    </lineage>
</organism>
<dbReference type="RefSeq" id="WP_072480372.1">
    <property type="nucleotide sequence ID" value="NZ_FPJG01000006.1"/>
</dbReference>
<dbReference type="Gene3D" id="3.40.50.10540">
    <property type="entry name" value="Crotonobetainyl-coa:carnitine coa-transferase, domain 1"/>
    <property type="match status" value="2"/>
</dbReference>
<evidence type="ECO:0000256" key="1">
    <source>
        <dbReference type="SAM" id="MobiDB-lite"/>
    </source>
</evidence>
<dbReference type="Pfam" id="PF02515">
    <property type="entry name" value="CoA_transf_3"/>
    <property type="match status" value="2"/>
</dbReference>
<dbReference type="InterPro" id="IPR003673">
    <property type="entry name" value="CoA-Trfase_fam_III"/>
</dbReference>
<keyword evidence="3" id="KW-1185">Reference proteome</keyword>
<gene>
    <name evidence="2" type="ORF">SAMN04489730_7184</name>
</gene>
<dbReference type="AlphaFoldDB" id="A0A1K1SY72"/>
<dbReference type="EMBL" id="FPJG01000006">
    <property type="protein sequence ID" value="SFW89243.1"/>
    <property type="molecule type" value="Genomic_DNA"/>
</dbReference>
<evidence type="ECO:0000313" key="2">
    <source>
        <dbReference type="EMBL" id="SFW89243.1"/>
    </source>
</evidence>
<dbReference type="Gene3D" id="3.30.1540.10">
    <property type="entry name" value="formyl-coa transferase, domain 3"/>
    <property type="match status" value="1"/>
</dbReference>
<reference evidence="3" key="1">
    <citation type="submission" date="2016-11" db="EMBL/GenBank/DDBJ databases">
        <authorList>
            <person name="Varghese N."/>
            <person name="Submissions S."/>
        </authorList>
    </citation>
    <scope>NUCLEOTIDE SEQUENCE [LARGE SCALE GENOMIC DNA]</scope>
    <source>
        <strain evidence="3">DSM 44671</strain>
    </source>
</reference>
<feature type="region of interest" description="Disordered" evidence="1">
    <location>
        <begin position="425"/>
        <end position="446"/>
    </location>
</feature>
<dbReference type="SUPFAM" id="SSF89796">
    <property type="entry name" value="CoA-transferase family III (CaiB/BaiF)"/>
    <property type="match status" value="2"/>
</dbReference>
<proteinExistence type="predicted"/>
<dbReference type="STRING" id="546364.SAMN04489730_7184"/>
<dbReference type="InterPro" id="IPR044855">
    <property type="entry name" value="CoA-Trfase_III_dom3_sf"/>
</dbReference>
<name>A0A1K1SY72_9PSEU</name>
<dbReference type="InterPro" id="IPR023606">
    <property type="entry name" value="CoA-Trfase_III_dom_1_sf"/>
</dbReference>
<dbReference type="GO" id="GO:0016740">
    <property type="term" value="F:transferase activity"/>
    <property type="evidence" value="ECO:0007669"/>
    <property type="project" value="UniProtKB-KW"/>
</dbReference>
<dbReference type="OrthoDB" id="9058532at2"/>
<evidence type="ECO:0000313" key="3">
    <source>
        <dbReference type="Proteomes" id="UP000182740"/>
    </source>
</evidence>
<accession>A0A1K1SY72</accession>
<sequence>MREVVEGVWHALTGSAPGPFELTGAEDVLPGPYRVAAAATASVAAATLAAGEMLKVRGIEPGVVTADTRHAAAAFHSEALSRVDGTGAESVWAPLSGNYRAADGWVRLHCNYPRHEAAVCWGLGVPGTREAVAKAVAGRSAREVEHAVVTAGGAAAELRSPEDWAEHPQGRAVASLPLVDLAPVGDAPKRTLFYSDRPLGGIRVLELTHVLAGPVAGRVLAAHGADVLHIGAAHLPRIEALVRDTGQGKRSAFVALDTEGGRARLKKLISRADVLLQSFRPGALARIGFGTAELAELRPGLVIADLSAYGWEGPWARRRGFDSLVQMSDGIAWSPDGPSPLPVQALDHGTGWLAAAAIMTALHRQVTDGGTWRVRLSLAGTGRWLDALGRKDPAGSDVGYGDLLEETDSGYGRLTRVRMPGGLPGAQPHWDFGTRLPGVDKPTWTP</sequence>